<reference evidence="1" key="1">
    <citation type="submission" date="2016-01" db="EMBL/GenBank/DDBJ databases">
        <authorList>
            <person name="Peeters C."/>
        </authorList>
    </citation>
    <scope>NUCLEOTIDE SEQUENCE</scope>
    <source>
        <strain evidence="1">LMG 29320</strain>
    </source>
</reference>
<dbReference type="InterPro" id="IPR023170">
    <property type="entry name" value="HhH_base_excis_C"/>
</dbReference>
<dbReference type="GO" id="GO:0016829">
    <property type="term" value="F:lyase activity"/>
    <property type="evidence" value="ECO:0007669"/>
    <property type="project" value="UniProtKB-KW"/>
</dbReference>
<accession>A0A157ZBX5</accession>
<keyword evidence="1" id="KW-0456">Lyase</keyword>
<protein>
    <submittedName>
        <fullName evidence="1">N-glycosylase/DNA lyase</fullName>
    </submittedName>
</protein>
<gene>
    <name evidence="1" type="ORF">AWB77_00518</name>
</gene>
<dbReference type="Gene3D" id="1.10.1670.10">
    <property type="entry name" value="Helix-hairpin-Helix base-excision DNA repair enzymes (C-terminal)"/>
    <property type="match status" value="1"/>
</dbReference>
<proteinExistence type="predicted"/>
<name>A0A157ZBX5_9BURK</name>
<dbReference type="Proteomes" id="UP000054903">
    <property type="component" value="Unassembled WGS sequence"/>
</dbReference>
<organism evidence="1 2">
    <name type="scientific">Caballeronia fortuita</name>
    <dbReference type="NCBI Taxonomy" id="1777138"/>
    <lineage>
        <taxon>Bacteria</taxon>
        <taxon>Pseudomonadati</taxon>
        <taxon>Pseudomonadota</taxon>
        <taxon>Betaproteobacteria</taxon>
        <taxon>Burkholderiales</taxon>
        <taxon>Burkholderiaceae</taxon>
        <taxon>Caballeronia</taxon>
    </lineage>
</organism>
<dbReference type="AlphaFoldDB" id="A0A157ZBX5"/>
<keyword evidence="2" id="KW-1185">Reference proteome</keyword>
<comment type="caution">
    <text evidence="1">The sequence shown here is derived from an EMBL/GenBank/DDBJ whole genome shotgun (WGS) entry which is preliminary data.</text>
</comment>
<sequence>MVLLAELDQCSANSALQREHILKRCPVLGWKSVSDFMIETGVSDDVIALDTRIVKLLQKHFGYNVPVGRVQSSEALYMSLENALREACAEVKVPLALLDRLLFRLSGMSVIDFFMKYGAAGLEFNAASISE</sequence>
<evidence type="ECO:0000313" key="2">
    <source>
        <dbReference type="Proteomes" id="UP000054903"/>
    </source>
</evidence>
<dbReference type="EMBL" id="FCNX02000001">
    <property type="protein sequence ID" value="SAK42983.1"/>
    <property type="molecule type" value="Genomic_DNA"/>
</dbReference>
<evidence type="ECO:0000313" key="1">
    <source>
        <dbReference type="EMBL" id="SAK42983.1"/>
    </source>
</evidence>